<name>A0A832DLC4_9BACT</name>
<dbReference type="Gene3D" id="1.20.58.2200">
    <property type="match status" value="1"/>
</dbReference>
<accession>A0A832DLC4</accession>
<dbReference type="Gene3D" id="1.25.40.10">
    <property type="entry name" value="Tetratricopeptide repeat domain"/>
    <property type="match status" value="2"/>
</dbReference>
<dbReference type="InterPro" id="IPR011990">
    <property type="entry name" value="TPR-like_helical_dom_sf"/>
</dbReference>
<proteinExistence type="predicted"/>
<feature type="signal peptide" evidence="1">
    <location>
        <begin position="1"/>
        <end position="23"/>
    </location>
</feature>
<dbReference type="EMBL" id="DSVI01000010">
    <property type="protein sequence ID" value="HGT48164.1"/>
    <property type="molecule type" value="Genomic_DNA"/>
</dbReference>
<evidence type="ECO:0000256" key="1">
    <source>
        <dbReference type="SAM" id="SignalP"/>
    </source>
</evidence>
<dbReference type="Pfam" id="PF14559">
    <property type="entry name" value="TPR_19"/>
    <property type="match status" value="1"/>
</dbReference>
<dbReference type="AlphaFoldDB" id="A0A832DLC4"/>
<dbReference type="InterPro" id="IPR038440">
    <property type="entry name" value="FimV_C_sf"/>
</dbReference>
<sequence>MKPFAHKFLILTAVLFISSVSYSQSLEELLKEGDNLVAQFENQKALEVYQKADKLFPNNWEVYWRLSRAYVDIGEHLPDKTDKEKDVQLEYYKKAFDYADKAVKLAPTQSITYVRRAIASGRIALFEGVFSAVGTVKDVKNDCEKAIQLGNGGNYVQALAHYILGRTHLKVCEKPYLVRLPLGLGWGDTEKAVQLLETANKLRPNFRMFMLELAKAYVEEDEFEKAKDILKKIEKAPVADEDDDKVLAEAKELYEKIKNE</sequence>
<gene>
    <name evidence="2" type="ORF">ENS56_09015</name>
</gene>
<comment type="caution">
    <text evidence="2">The sequence shown here is derived from an EMBL/GenBank/DDBJ whole genome shotgun (WGS) entry which is preliminary data.</text>
</comment>
<dbReference type="SUPFAM" id="SSF48452">
    <property type="entry name" value="TPR-like"/>
    <property type="match status" value="1"/>
</dbReference>
<evidence type="ECO:0000313" key="2">
    <source>
        <dbReference type="EMBL" id="HGT48164.1"/>
    </source>
</evidence>
<protein>
    <submittedName>
        <fullName evidence="2">Tetratricopeptide repeat protein</fullName>
    </submittedName>
</protein>
<keyword evidence="1" id="KW-0732">Signal</keyword>
<organism evidence="2">
    <name type="scientific">Ignavibacterium album</name>
    <dbReference type="NCBI Taxonomy" id="591197"/>
    <lineage>
        <taxon>Bacteria</taxon>
        <taxon>Pseudomonadati</taxon>
        <taxon>Ignavibacteriota</taxon>
        <taxon>Ignavibacteria</taxon>
        <taxon>Ignavibacteriales</taxon>
        <taxon>Ignavibacteriaceae</taxon>
        <taxon>Ignavibacterium</taxon>
    </lineage>
</organism>
<reference evidence="2" key="1">
    <citation type="journal article" date="2020" name="mSystems">
        <title>Genome- and Community-Level Interaction Insights into Carbon Utilization and Element Cycling Functions of Hydrothermarchaeota in Hydrothermal Sediment.</title>
        <authorList>
            <person name="Zhou Z."/>
            <person name="Liu Y."/>
            <person name="Xu W."/>
            <person name="Pan J."/>
            <person name="Luo Z.H."/>
            <person name="Li M."/>
        </authorList>
    </citation>
    <scope>NUCLEOTIDE SEQUENCE [LARGE SCALE GENOMIC DNA]</scope>
    <source>
        <strain evidence="2">SpSt-500</strain>
    </source>
</reference>
<feature type="chain" id="PRO_5032853574" evidence="1">
    <location>
        <begin position="24"/>
        <end position="260"/>
    </location>
</feature>